<dbReference type="SUPFAM" id="SSF56112">
    <property type="entry name" value="Protein kinase-like (PK-like)"/>
    <property type="match status" value="1"/>
</dbReference>
<evidence type="ECO:0000256" key="2">
    <source>
        <dbReference type="SAM" id="Phobius"/>
    </source>
</evidence>
<dbReference type="InterPro" id="IPR004147">
    <property type="entry name" value="ABC1_dom"/>
</dbReference>
<keyword evidence="4" id="KW-0830">Ubiquinone</keyword>
<dbReference type="InterPro" id="IPR011009">
    <property type="entry name" value="Kinase-like_dom_sf"/>
</dbReference>
<name>A0A7Y9QYM0_9BURK</name>
<dbReference type="Proteomes" id="UP000518288">
    <property type="component" value="Unassembled WGS sequence"/>
</dbReference>
<dbReference type="InterPro" id="IPR050154">
    <property type="entry name" value="UbiB_kinase"/>
</dbReference>
<comment type="similarity">
    <text evidence="1">Belongs to the protein kinase superfamily. ADCK protein kinase family.</text>
</comment>
<keyword evidence="2" id="KW-1133">Transmembrane helix</keyword>
<feature type="domain" description="ABC1 atypical kinase-like" evidence="3">
    <location>
        <begin position="99"/>
        <end position="343"/>
    </location>
</feature>
<dbReference type="CDD" id="cd05121">
    <property type="entry name" value="ABC1_ADCK3-like"/>
    <property type="match status" value="1"/>
</dbReference>
<feature type="transmembrane region" description="Helical" evidence="2">
    <location>
        <begin position="532"/>
        <end position="555"/>
    </location>
</feature>
<evidence type="ECO:0000256" key="1">
    <source>
        <dbReference type="ARBA" id="ARBA00009670"/>
    </source>
</evidence>
<gene>
    <name evidence="4" type="ORF">BDD16_001169</name>
</gene>
<dbReference type="PANTHER" id="PTHR10566:SF113">
    <property type="entry name" value="PROTEIN ACTIVITY OF BC1 COMPLEX KINASE 7, CHLOROPLASTIC"/>
    <property type="match status" value="1"/>
</dbReference>
<comment type="caution">
    <text evidence="4">The sequence shown here is derived from an EMBL/GenBank/DDBJ whole genome shotgun (WGS) entry which is preliminary data.</text>
</comment>
<feature type="transmembrane region" description="Helical" evidence="2">
    <location>
        <begin position="507"/>
        <end position="526"/>
    </location>
</feature>
<sequence length="572" mass="62663">MPFTTFTAARDLGRLKEIAAVFIRHGLGDLVRRLGWADRLARAGHVLHLDHAAELVQLEAPVQLRLALEELGPTFVKLGQILAGRADLFGPAWIAEFEKLHSQAPTVDYALLRDQLTEDLGAPPEQVFARFDTVPLAAASIAQVHAAELHDGTPVIVKVRRPGIRPVIEADLRLLERLALLAEDEWPELRPYQPVGLVRQLGRSLRRELDLSSECHSAERIAANFADRPHIVVPRVYWDWTRERVNVQERIVGIPGNDLAQLDAAGLDRMVLAQRGAHAVLKMIIDDGFFHADPHPGNVFYLPGNRLAFIDFGMVGRLSDTRRDQLLSLMLGLVQRDPAAVTDVLMAWTQDASTGTAPDLEALQQDVVTFVDQYRGTALAKLSLGGMLGDVTTILRDYRLALPADLALLIKTFITLEGLGRMLAPEFHMATEAQPLLEAALRARYEPKALAQRGWASALHAAQLLTGLPREITRLLRLTKRTGVQVHVEVRHLEQVADQLDRAASRLTVALVVAALIIGSSIVMTVQGGPSLLGLPAFGLLGFLAAGGGALWLAWSVLRSGRASRHLGRSDV</sequence>
<dbReference type="RefSeq" id="WP_179633099.1">
    <property type="nucleotide sequence ID" value="NZ_JACCFH010000001.1"/>
</dbReference>
<dbReference type="AlphaFoldDB" id="A0A7Y9QYM0"/>
<proteinExistence type="inferred from homology"/>
<dbReference type="Pfam" id="PF03109">
    <property type="entry name" value="ABC1"/>
    <property type="match status" value="1"/>
</dbReference>
<protein>
    <submittedName>
        <fullName evidence="4">Ubiquinone biosynthesis protein</fullName>
    </submittedName>
</protein>
<evidence type="ECO:0000313" key="5">
    <source>
        <dbReference type="Proteomes" id="UP000518288"/>
    </source>
</evidence>
<keyword evidence="2" id="KW-0812">Transmembrane</keyword>
<dbReference type="PANTHER" id="PTHR10566">
    <property type="entry name" value="CHAPERONE-ACTIVITY OF BC1 COMPLEX CABC1 -RELATED"/>
    <property type="match status" value="1"/>
</dbReference>
<dbReference type="EMBL" id="JACCFH010000001">
    <property type="protein sequence ID" value="NYG32183.1"/>
    <property type="molecule type" value="Genomic_DNA"/>
</dbReference>
<keyword evidence="2" id="KW-0472">Membrane</keyword>
<keyword evidence="5" id="KW-1185">Reference proteome</keyword>
<evidence type="ECO:0000259" key="3">
    <source>
        <dbReference type="Pfam" id="PF03109"/>
    </source>
</evidence>
<accession>A0A7Y9QYM0</accession>
<evidence type="ECO:0000313" key="4">
    <source>
        <dbReference type="EMBL" id="NYG32183.1"/>
    </source>
</evidence>
<reference evidence="4 5" key="1">
    <citation type="submission" date="2020-07" db="EMBL/GenBank/DDBJ databases">
        <title>Genomic Encyclopedia of Archaeal and Bacterial Type Strains, Phase II (KMG-II): from individual species to whole genera.</title>
        <authorList>
            <person name="Goeker M."/>
        </authorList>
    </citation>
    <scope>NUCLEOTIDE SEQUENCE [LARGE SCALE GENOMIC DNA]</scope>
    <source>
        <strain evidence="4 5">DSM 21226</strain>
    </source>
</reference>
<organism evidence="4 5">
    <name type="scientific">Sphaerotilus montanus</name>
    <dbReference type="NCBI Taxonomy" id="522889"/>
    <lineage>
        <taxon>Bacteria</taxon>
        <taxon>Pseudomonadati</taxon>
        <taxon>Pseudomonadota</taxon>
        <taxon>Betaproteobacteria</taxon>
        <taxon>Burkholderiales</taxon>
        <taxon>Sphaerotilaceae</taxon>
        <taxon>Sphaerotilus</taxon>
    </lineage>
</organism>